<feature type="transmembrane region" description="Helical" evidence="2">
    <location>
        <begin position="85"/>
        <end position="104"/>
    </location>
</feature>
<keyword evidence="2" id="KW-0472">Membrane</keyword>
<evidence type="ECO:0000256" key="2">
    <source>
        <dbReference type="SAM" id="Phobius"/>
    </source>
</evidence>
<evidence type="ECO:0000256" key="1">
    <source>
        <dbReference type="SAM" id="MobiDB-lite"/>
    </source>
</evidence>
<sequence length="279" mass="29454">MAAARGQELALAPMPRRDELFRMNRSPASSTITRSGALAAIRLRLQRQEWPRLQMSLMVILTALAGFLASYVLRESGLTTLWLRYALTTGIAYLVFLVVLGIWLHWRRSNWIDLVDSGWAGETPAPSPIGHVGGGGQSGGAGASASFTSTDAGFQPAPLDVGADNLDVSPVTAIADAEEAGAVIIAIAAALAGGAAMLWVVWIAPTLMADLLLDAAIAGGLYRRLKRIDANNWWQTAIRHTIVPFVLVLVFIALVGVAAQIAVPQAQSIGEVVAALRGG</sequence>
<keyword evidence="4" id="KW-1185">Reference proteome</keyword>
<comment type="caution">
    <text evidence="3">The sequence shown here is derived from an EMBL/GenBank/DDBJ whole genome shotgun (WGS) entry which is preliminary data.</text>
</comment>
<gene>
    <name evidence="3" type="ORF">EER27_05905</name>
</gene>
<feature type="transmembrane region" description="Helical" evidence="2">
    <location>
        <begin position="182"/>
        <end position="204"/>
    </location>
</feature>
<feature type="region of interest" description="Disordered" evidence="1">
    <location>
        <begin position="126"/>
        <end position="145"/>
    </location>
</feature>
<keyword evidence="2" id="KW-1133">Transmembrane helix</keyword>
<name>A0A3M8T0V1_9GAMM</name>
<evidence type="ECO:0000313" key="4">
    <source>
        <dbReference type="Proteomes" id="UP000267049"/>
    </source>
</evidence>
<dbReference type="AlphaFoldDB" id="A0A3M8T0V1"/>
<protein>
    <submittedName>
        <fullName evidence="3">Uncharacterized protein</fullName>
    </submittedName>
</protein>
<dbReference type="Proteomes" id="UP000267049">
    <property type="component" value="Unassembled WGS sequence"/>
</dbReference>
<feature type="compositionally biased region" description="Gly residues" evidence="1">
    <location>
        <begin position="131"/>
        <end position="142"/>
    </location>
</feature>
<feature type="transmembrane region" description="Helical" evidence="2">
    <location>
        <begin position="242"/>
        <end position="263"/>
    </location>
</feature>
<organism evidence="3 4">
    <name type="scientific">Montanilutibacter psychrotolerans</name>
    <dbReference type="NCBI Taxonomy" id="1327343"/>
    <lineage>
        <taxon>Bacteria</taxon>
        <taxon>Pseudomonadati</taxon>
        <taxon>Pseudomonadota</taxon>
        <taxon>Gammaproteobacteria</taxon>
        <taxon>Lysobacterales</taxon>
        <taxon>Lysobacteraceae</taxon>
        <taxon>Montanilutibacter</taxon>
    </lineage>
</organism>
<keyword evidence="2" id="KW-0812">Transmembrane</keyword>
<reference evidence="3 4" key="1">
    <citation type="submission" date="2018-11" db="EMBL/GenBank/DDBJ databases">
        <title>Lysobacter cryohumiis sp. nov., isolated from soil in the Tianshan Mountains, Xinjiang, China.</title>
        <authorList>
            <person name="Luo Y."/>
            <person name="Sheng H."/>
        </authorList>
    </citation>
    <scope>NUCLEOTIDE SEQUENCE [LARGE SCALE GENOMIC DNA]</scope>
    <source>
        <strain evidence="3 4">ZS60</strain>
    </source>
</reference>
<feature type="transmembrane region" description="Helical" evidence="2">
    <location>
        <begin position="53"/>
        <end position="73"/>
    </location>
</feature>
<dbReference type="EMBL" id="RIBS01000002">
    <property type="protein sequence ID" value="RNF85296.1"/>
    <property type="molecule type" value="Genomic_DNA"/>
</dbReference>
<proteinExistence type="predicted"/>
<accession>A0A3M8T0V1</accession>
<evidence type="ECO:0000313" key="3">
    <source>
        <dbReference type="EMBL" id="RNF85296.1"/>
    </source>
</evidence>